<comment type="caution">
    <text evidence="2">The sequence shown here is derived from an EMBL/GenBank/DDBJ whole genome shotgun (WGS) entry which is preliminary data.</text>
</comment>
<proteinExistence type="predicted"/>
<dbReference type="Pfam" id="PF04149">
    <property type="entry name" value="DUF397"/>
    <property type="match status" value="1"/>
</dbReference>
<feature type="domain" description="DUF397" evidence="1">
    <location>
        <begin position="4"/>
        <end position="56"/>
    </location>
</feature>
<evidence type="ECO:0000313" key="2">
    <source>
        <dbReference type="EMBL" id="RNL83854.1"/>
    </source>
</evidence>
<gene>
    <name evidence="2" type="ORF">EFW17_14735</name>
</gene>
<keyword evidence="3" id="KW-1185">Reference proteome</keyword>
<name>A0A3N0E7Q0_9ACTN</name>
<protein>
    <submittedName>
        <fullName evidence="2">DUF397 domain-containing protein</fullName>
    </submittedName>
</protein>
<accession>A0A3N0E7Q0</accession>
<dbReference type="AlphaFoldDB" id="A0A3N0E7Q0"/>
<dbReference type="RefSeq" id="WP_123201968.1">
    <property type="nucleotide sequence ID" value="NZ_RJMB01000014.1"/>
</dbReference>
<dbReference type="OrthoDB" id="3482502at2"/>
<reference evidence="2 3" key="1">
    <citation type="submission" date="2018-11" db="EMBL/GenBank/DDBJ databases">
        <title>The genome draft of YIM 96095.</title>
        <authorList>
            <person name="Tang S.-K."/>
            <person name="Chunyu W.-X."/>
            <person name="Feng Y.-Z."/>
        </authorList>
    </citation>
    <scope>NUCLEOTIDE SEQUENCE [LARGE SCALE GENOMIC DNA]</scope>
    <source>
        <strain evidence="2 3">YIM 96095</strain>
    </source>
</reference>
<sequence>MDERWHTSSYSSNHGGNCVEVAEWSDSVGVRDTRDRDGGHLSFPLAEWSVFLAEVRRGEL</sequence>
<dbReference type="Proteomes" id="UP000269198">
    <property type="component" value="Unassembled WGS sequence"/>
</dbReference>
<organism evidence="2 3">
    <name type="scientific">Halostreptopolyspora alba</name>
    <dbReference type="NCBI Taxonomy" id="2487137"/>
    <lineage>
        <taxon>Bacteria</taxon>
        <taxon>Bacillati</taxon>
        <taxon>Actinomycetota</taxon>
        <taxon>Actinomycetes</taxon>
        <taxon>Streptosporangiales</taxon>
        <taxon>Nocardiopsidaceae</taxon>
        <taxon>Halostreptopolyspora</taxon>
    </lineage>
</organism>
<dbReference type="EMBL" id="RJMB01000014">
    <property type="protein sequence ID" value="RNL83854.1"/>
    <property type="molecule type" value="Genomic_DNA"/>
</dbReference>
<evidence type="ECO:0000259" key="1">
    <source>
        <dbReference type="Pfam" id="PF04149"/>
    </source>
</evidence>
<dbReference type="InterPro" id="IPR007278">
    <property type="entry name" value="DUF397"/>
</dbReference>
<evidence type="ECO:0000313" key="3">
    <source>
        <dbReference type="Proteomes" id="UP000269198"/>
    </source>
</evidence>